<name>Q3Z738_DEHM1</name>
<sequence length="46" mass="5205">MLMFLGIFALLDGICNYFYSLQHQGQYVDIRISGISGYPVFSLSIL</sequence>
<dbReference type="KEGG" id="det:DET1249"/>
<reference evidence="1 2" key="1">
    <citation type="journal article" date="2005" name="Science">
        <title>Genome sequence of the PCE-dechlorinating bacterium Dehalococcoides ethenogenes.</title>
        <authorList>
            <person name="Seshadri R."/>
            <person name="Adrian L."/>
            <person name="Fouts D.E."/>
            <person name="Eisen J.A."/>
            <person name="Phillippy A.M."/>
            <person name="Methe B.A."/>
            <person name="Ward N.L."/>
            <person name="Nelson W.C."/>
            <person name="Deboy R.T."/>
            <person name="Khouri H.M."/>
            <person name="Kolonay J.F."/>
            <person name="Dodson R.J."/>
            <person name="Daugherty S.C."/>
            <person name="Brinkac L.M."/>
            <person name="Sullivan S.A."/>
            <person name="Madupu R."/>
            <person name="Nelson K.E."/>
            <person name="Kang K.H."/>
            <person name="Impraim M."/>
            <person name="Tran K."/>
            <person name="Robinson J.M."/>
            <person name="Forberger H.A."/>
            <person name="Fraser C.M."/>
            <person name="Zinder S.H."/>
            <person name="Heidelberg J.F."/>
        </authorList>
    </citation>
    <scope>NUCLEOTIDE SEQUENCE [LARGE SCALE GENOMIC DNA]</scope>
    <source>
        <strain evidence="2">ATCC BAA-2266 / KCTC 15142 / 195</strain>
    </source>
</reference>
<proteinExistence type="predicted"/>
<dbReference type="Proteomes" id="UP000008289">
    <property type="component" value="Chromosome"/>
</dbReference>
<dbReference type="HOGENOM" id="CLU_3182781_0_0_0"/>
<dbReference type="InParanoid" id="Q3Z738"/>
<accession>Q3Z738</accession>
<dbReference type="AlphaFoldDB" id="Q3Z738"/>
<dbReference type="EMBL" id="CP000027">
    <property type="protein sequence ID" value="AAW39499.1"/>
    <property type="molecule type" value="Genomic_DNA"/>
</dbReference>
<protein>
    <submittedName>
        <fullName evidence="1">Uncharacterized protein</fullName>
    </submittedName>
</protein>
<evidence type="ECO:0000313" key="1">
    <source>
        <dbReference type="EMBL" id="AAW39499.1"/>
    </source>
</evidence>
<keyword evidence="2" id="KW-1185">Reference proteome</keyword>
<evidence type="ECO:0000313" key="2">
    <source>
        <dbReference type="Proteomes" id="UP000008289"/>
    </source>
</evidence>
<organism evidence="1 2">
    <name type="scientific">Dehalococcoides mccartyi (strain ATCC BAA-2266 / KCTC 15142 / 195)</name>
    <name type="common">Dehalococcoides ethenogenes (strain 195)</name>
    <dbReference type="NCBI Taxonomy" id="243164"/>
    <lineage>
        <taxon>Bacteria</taxon>
        <taxon>Bacillati</taxon>
        <taxon>Chloroflexota</taxon>
        <taxon>Dehalococcoidia</taxon>
        <taxon>Dehalococcoidales</taxon>
        <taxon>Dehalococcoidaceae</taxon>
        <taxon>Dehalococcoides</taxon>
    </lineage>
</organism>
<gene>
    <name evidence="1" type="ordered locus">DET1249</name>
</gene>